<dbReference type="RefSeq" id="WP_242383456.1">
    <property type="nucleotide sequence ID" value="NZ_JAKRKC020000001.1"/>
</dbReference>
<evidence type="ECO:0000313" key="2">
    <source>
        <dbReference type="EMBL" id="MCK2216905.1"/>
    </source>
</evidence>
<organism evidence="2 3">
    <name type="scientific">Actinomadura luzonensis</name>
    <dbReference type="NCBI Taxonomy" id="2805427"/>
    <lineage>
        <taxon>Bacteria</taxon>
        <taxon>Bacillati</taxon>
        <taxon>Actinomycetota</taxon>
        <taxon>Actinomycetes</taxon>
        <taxon>Streptosporangiales</taxon>
        <taxon>Thermomonosporaceae</taxon>
        <taxon>Actinomadura</taxon>
    </lineage>
</organism>
<evidence type="ECO:0000313" key="3">
    <source>
        <dbReference type="Proteomes" id="UP001317259"/>
    </source>
</evidence>
<keyword evidence="1" id="KW-0472">Membrane</keyword>
<name>A0ABT0FX35_9ACTN</name>
<evidence type="ECO:0000256" key="1">
    <source>
        <dbReference type="SAM" id="Phobius"/>
    </source>
</evidence>
<keyword evidence="3" id="KW-1185">Reference proteome</keyword>
<dbReference type="EMBL" id="JAKRKC020000001">
    <property type="protein sequence ID" value="MCK2216905.1"/>
    <property type="molecule type" value="Genomic_DNA"/>
</dbReference>
<comment type="caution">
    <text evidence="2">The sequence shown here is derived from an EMBL/GenBank/DDBJ whole genome shotgun (WGS) entry which is preliminary data.</text>
</comment>
<dbReference type="Proteomes" id="UP001317259">
    <property type="component" value="Unassembled WGS sequence"/>
</dbReference>
<feature type="transmembrane region" description="Helical" evidence="1">
    <location>
        <begin position="15"/>
        <end position="41"/>
    </location>
</feature>
<proteinExistence type="predicted"/>
<protein>
    <submittedName>
        <fullName evidence="2">Uncharacterized protein</fullName>
    </submittedName>
</protein>
<keyword evidence="1" id="KW-0812">Transmembrane</keyword>
<gene>
    <name evidence="2" type="ORF">MF672_024380</name>
</gene>
<keyword evidence="1" id="KW-1133">Transmembrane helix</keyword>
<reference evidence="2 3" key="1">
    <citation type="submission" date="2022-04" db="EMBL/GenBank/DDBJ databases">
        <title>Genome draft of Actinomadura sp. ATCC 31491.</title>
        <authorList>
            <person name="Shi X."/>
            <person name="Du Y."/>
        </authorList>
    </citation>
    <scope>NUCLEOTIDE SEQUENCE [LARGE SCALE GENOMIC DNA]</scope>
    <source>
        <strain evidence="2 3">ATCC 31491</strain>
    </source>
</reference>
<sequence>MLGGQQEPGGGVVDWMAAAGLGAVGGTIVEILYVWSSLTAWQQARRKARARRRARLPRLEEYLDPAADTLVAATRLALGAAAALLFRDQITGTMAAIAVGASAPALLRQVGTLRTLRPVAEEASAVAEPREAAR</sequence>
<accession>A0ABT0FX35</accession>